<dbReference type="HOGENOM" id="CLU_056632_8_2_10"/>
<dbReference type="InterPro" id="IPR036423">
    <property type="entry name" value="SOD-like_Cu/Zn_dom_sf"/>
</dbReference>
<dbReference type="InterPro" id="IPR018152">
    <property type="entry name" value="SOD_Cu/Zn_BS"/>
</dbReference>
<name>A4BZ61_9FLAO</name>
<evidence type="ECO:0000313" key="5">
    <source>
        <dbReference type="EMBL" id="EAR12454.1"/>
    </source>
</evidence>
<feature type="region of interest" description="Disordered" evidence="2">
    <location>
        <begin position="158"/>
        <end position="181"/>
    </location>
</feature>
<sequence length="181" mass="18929">MYNLKIKSMKILRKLGIFAFSAVLLSSCAVAEKKAVANIEAKSGSTVSGTVTFIEKEGIVTMSAVLSGLSKGNHAIHIHAIGDCSAPDGKSAGGHWNPTGENHGKWMEAPFHIGDIGNLVVAEDGTGTIERETTLWSIGGKDINKNIVGHAIIIHEGPDDFSSQPSGAAGPRIGCGEIVRK</sequence>
<keyword evidence="3" id="KW-0732">Signal</keyword>
<dbReference type="STRING" id="313594.PI23P_07510"/>
<feature type="domain" description="Superoxide dismutase copper/zinc binding" evidence="4">
    <location>
        <begin position="47"/>
        <end position="178"/>
    </location>
</feature>
<proteinExistence type="inferred from homology"/>
<dbReference type="CDD" id="cd00305">
    <property type="entry name" value="Cu-Zn_Superoxide_Dismutase"/>
    <property type="match status" value="1"/>
</dbReference>
<reference evidence="5 6" key="1">
    <citation type="submission" date="2006-02" db="EMBL/GenBank/DDBJ databases">
        <authorList>
            <person name="Murray A."/>
            <person name="Staley J."/>
            <person name="Ferriera S."/>
            <person name="Johnson J."/>
            <person name="Kravitz S."/>
            <person name="Halpern A."/>
            <person name="Remington K."/>
            <person name="Beeson K."/>
            <person name="Tran B."/>
            <person name="Rogers Y.-H."/>
            <person name="Friedman R."/>
            <person name="Venter J.C."/>
        </authorList>
    </citation>
    <scope>NUCLEOTIDE SEQUENCE [LARGE SCALE GENOMIC DNA]</scope>
    <source>
        <strain evidence="5 6">23-P</strain>
    </source>
</reference>
<dbReference type="SUPFAM" id="SSF49329">
    <property type="entry name" value="Cu,Zn superoxide dismutase-like"/>
    <property type="match status" value="1"/>
</dbReference>
<evidence type="ECO:0000313" key="6">
    <source>
        <dbReference type="Proteomes" id="UP000003053"/>
    </source>
</evidence>
<dbReference type="EMBL" id="AAOG01000002">
    <property type="protein sequence ID" value="EAR12454.1"/>
    <property type="molecule type" value="Genomic_DNA"/>
</dbReference>
<evidence type="ECO:0000256" key="2">
    <source>
        <dbReference type="SAM" id="MobiDB-lite"/>
    </source>
</evidence>
<dbReference type="Proteomes" id="UP000003053">
    <property type="component" value="Unassembled WGS sequence"/>
</dbReference>
<evidence type="ECO:0000256" key="1">
    <source>
        <dbReference type="ARBA" id="ARBA00010457"/>
    </source>
</evidence>
<dbReference type="InterPro" id="IPR024134">
    <property type="entry name" value="SOD_Cu/Zn_/chaperone"/>
</dbReference>
<dbReference type="OrthoDB" id="9792957at2"/>
<gene>
    <name evidence="5" type="ORF">PI23P_07510</name>
</gene>
<comment type="caution">
    <text evidence="5">The sequence shown here is derived from an EMBL/GenBank/DDBJ whole genome shotgun (WGS) entry which is preliminary data.</text>
</comment>
<dbReference type="PROSITE" id="PS51257">
    <property type="entry name" value="PROKAR_LIPOPROTEIN"/>
    <property type="match status" value="1"/>
</dbReference>
<dbReference type="PANTHER" id="PTHR10003">
    <property type="entry name" value="SUPEROXIDE DISMUTASE CU-ZN -RELATED"/>
    <property type="match status" value="1"/>
</dbReference>
<dbReference type="AlphaFoldDB" id="A4BZ61"/>
<evidence type="ECO:0000259" key="4">
    <source>
        <dbReference type="Pfam" id="PF00080"/>
    </source>
</evidence>
<dbReference type="GO" id="GO:0006801">
    <property type="term" value="P:superoxide metabolic process"/>
    <property type="evidence" value="ECO:0007669"/>
    <property type="project" value="InterPro"/>
</dbReference>
<dbReference type="Gene3D" id="2.60.40.200">
    <property type="entry name" value="Superoxide dismutase, copper/zinc binding domain"/>
    <property type="match status" value="1"/>
</dbReference>
<dbReference type="GO" id="GO:0005507">
    <property type="term" value="F:copper ion binding"/>
    <property type="evidence" value="ECO:0007669"/>
    <property type="project" value="InterPro"/>
</dbReference>
<feature type="signal peptide" evidence="3">
    <location>
        <begin position="1"/>
        <end position="31"/>
    </location>
</feature>
<protein>
    <submittedName>
        <fullName evidence="5">Copper/zinc superoxide dismutase</fullName>
    </submittedName>
</protein>
<feature type="chain" id="PRO_5002665504" evidence="3">
    <location>
        <begin position="32"/>
        <end position="181"/>
    </location>
</feature>
<comment type="similarity">
    <text evidence="1">Belongs to the Cu-Zn superoxide dismutase family.</text>
</comment>
<organism evidence="5 6">
    <name type="scientific">Polaribacter irgensii 23-P</name>
    <dbReference type="NCBI Taxonomy" id="313594"/>
    <lineage>
        <taxon>Bacteria</taxon>
        <taxon>Pseudomonadati</taxon>
        <taxon>Bacteroidota</taxon>
        <taxon>Flavobacteriia</taxon>
        <taxon>Flavobacteriales</taxon>
        <taxon>Flavobacteriaceae</taxon>
    </lineage>
</organism>
<dbReference type="PROSITE" id="PS00087">
    <property type="entry name" value="SOD_CU_ZN_1"/>
    <property type="match status" value="1"/>
</dbReference>
<keyword evidence="6" id="KW-1185">Reference proteome</keyword>
<dbReference type="eggNOG" id="COG2032">
    <property type="taxonomic scope" value="Bacteria"/>
</dbReference>
<evidence type="ECO:0000256" key="3">
    <source>
        <dbReference type="SAM" id="SignalP"/>
    </source>
</evidence>
<dbReference type="Pfam" id="PF00080">
    <property type="entry name" value="Sod_Cu"/>
    <property type="match status" value="1"/>
</dbReference>
<accession>A4BZ61</accession>
<dbReference type="InterPro" id="IPR001424">
    <property type="entry name" value="SOD_Cu_Zn_dom"/>
</dbReference>